<feature type="compositionally biased region" description="Low complexity" evidence="1">
    <location>
        <begin position="127"/>
        <end position="137"/>
    </location>
</feature>
<evidence type="ECO:0000313" key="3">
    <source>
        <dbReference type="Proteomes" id="UP000494040"/>
    </source>
</evidence>
<evidence type="ECO:0000256" key="1">
    <source>
        <dbReference type="SAM" id="MobiDB-lite"/>
    </source>
</evidence>
<dbReference type="EnsemblMetazoa" id="XM_014391829.2">
    <property type="protein sequence ID" value="XP_014247315.1"/>
    <property type="gene ID" value="LOC106665412"/>
</dbReference>
<dbReference type="KEGG" id="clec:106665412"/>
<keyword evidence="3" id="KW-1185">Reference proteome</keyword>
<dbReference type="Proteomes" id="UP000494040">
    <property type="component" value="Unassembled WGS sequence"/>
</dbReference>
<feature type="region of interest" description="Disordered" evidence="1">
    <location>
        <begin position="155"/>
        <end position="174"/>
    </location>
</feature>
<dbReference type="AlphaFoldDB" id="A0A8I6RP80"/>
<accession>A0A8I6RP80</accession>
<reference evidence="2" key="1">
    <citation type="submission" date="2022-01" db="UniProtKB">
        <authorList>
            <consortium name="EnsemblMetazoa"/>
        </authorList>
    </citation>
    <scope>IDENTIFICATION</scope>
</reference>
<feature type="region of interest" description="Disordered" evidence="1">
    <location>
        <begin position="194"/>
        <end position="214"/>
    </location>
</feature>
<proteinExistence type="predicted"/>
<evidence type="ECO:0000313" key="2">
    <source>
        <dbReference type="EnsemblMetazoa" id="XP_014247315.1"/>
    </source>
</evidence>
<organism evidence="2 3">
    <name type="scientific">Cimex lectularius</name>
    <name type="common">Bed bug</name>
    <name type="synonym">Acanthia lectularia</name>
    <dbReference type="NCBI Taxonomy" id="79782"/>
    <lineage>
        <taxon>Eukaryota</taxon>
        <taxon>Metazoa</taxon>
        <taxon>Ecdysozoa</taxon>
        <taxon>Arthropoda</taxon>
        <taxon>Hexapoda</taxon>
        <taxon>Insecta</taxon>
        <taxon>Pterygota</taxon>
        <taxon>Neoptera</taxon>
        <taxon>Paraneoptera</taxon>
        <taxon>Hemiptera</taxon>
        <taxon>Heteroptera</taxon>
        <taxon>Panheteroptera</taxon>
        <taxon>Cimicomorpha</taxon>
        <taxon>Cimicidae</taxon>
        <taxon>Cimex</taxon>
    </lineage>
</organism>
<feature type="compositionally biased region" description="Basic and acidic residues" evidence="1">
    <location>
        <begin position="194"/>
        <end position="204"/>
    </location>
</feature>
<dbReference type="GeneID" id="106665412"/>
<sequence length="214" mass="24164">MGSTCCKRFQSPYSPKIPDFNQIFINCAEQFHICMKDGRNPKQAEPPVRKYTLADISGPLPLGIVEPKRPPRKKRCKLTRCRSLALNNREAPQLNRSNSIHEIYYVPKEVAVEPLAPVEISVPPDTPDQTDQPSPSSASIVESKRTFLAGLLATDQNSNVSKTPSRQISRNPSFSESLQDFANSLCDEVAEEEIQKTDYEERSWRPQIPVMSYQ</sequence>
<feature type="region of interest" description="Disordered" evidence="1">
    <location>
        <begin position="119"/>
        <end position="140"/>
    </location>
</feature>
<dbReference type="OrthoDB" id="10641892at2759"/>
<protein>
    <submittedName>
        <fullName evidence="2">Uncharacterized protein</fullName>
    </submittedName>
</protein>
<name>A0A8I6RP80_CIMLE</name>
<dbReference type="RefSeq" id="XP_014247315.1">
    <property type="nucleotide sequence ID" value="XM_014391829.2"/>
</dbReference>